<sequence length="299" mass="31634">MNTSIEASLLTTGFSWTECPRWHAGRFYFTDLFSARVVTVDAGGRSDTVLDLSDRIALDGQRVVLAGTGFLPDGRMVVNSMFEQLVLVYDGESVSIHADLRRLAIGPINDMVVDASGRIYVTQLGFNVFEDETPRESPILIVEPDGSSRIADEAGPLVGANGIAISADGSTLVTAETFAKRIAAFDIGADGKLGPRRTFAEIDGHPDGLCLDETGAAWAGLPDKGLVVRVVEGGEITDVVSPPAAECGITTACGLGGDDRRTLYVCCGFEVMDFEKSVSEGKGSIWTARVPISAGATRP</sequence>
<organism evidence="4 5">
    <name type="scientific">Prescottella agglutinans</name>
    <dbReference type="NCBI Taxonomy" id="1644129"/>
    <lineage>
        <taxon>Bacteria</taxon>
        <taxon>Bacillati</taxon>
        <taxon>Actinomycetota</taxon>
        <taxon>Actinomycetes</taxon>
        <taxon>Mycobacteriales</taxon>
        <taxon>Nocardiaceae</taxon>
        <taxon>Prescottella</taxon>
    </lineage>
</organism>
<evidence type="ECO:0000256" key="2">
    <source>
        <dbReference type="ARBA" id="ARBA00022801"/>
    </source>
</evidence>
<keyword evidence="2" id="KW-0378">Hydrolase</keyword>
<dbReference type="Proteomes" id="UP001160334">
    <property type="component" value="Unassembled WGS sequence"/>
</dbReference>
<reference evidence="4 5" key="1">
    <citation type="submission" date="2023-04" db="EMBL/GenBank/DDBJ databases">
        <title>Forest soil microbial communities from Buena Vista Peninsula, Colon Province, Panama.</title>
        <authorList>
            <person name="Bouskill N."/>
        </authorList>
    </citation>
    <scope>NUCLEOTIDE SEQUENCE [LARGE SCALE GENOMIC DNA]</scope>
    <source>
        <strain evidence="4 5">CFH S0262</strain>
    </source>
</reference>
<feature type="domain" description="SMP-30/Gluconolactonase/LRE-like region" evidence="3">
    <location>
        <begin position="16"/>
        <end position="265"/>
    </location>
</feature>
<dbReference type="InterPro" id="IPR011042">
    <property type="entry name" value="6-blade_b-propeller_TolB-like"/>
</dbReference>
<name>A0ABT6M9F3_9NOCA</name>
<accession>A0ABT6M9F3</accession>
<dbReference type="InterPro" id="IPR051262">
    <property type="entry name" value="SMP-30/CGR1_Lactonase"/>
</dbReference>
<dbReference type="PANTHER" id="PTHR47572:SF4">
    <property type="entry name" value="LACTONASE DRP35"/>
    <property type="match status" value="1"/>
</dbReference>
<dbReference type="SUPFAM" id="SSF63829">
    <property type="entry name" value="Calcium-dependent phosphotriesterase"/>
    <property type="match status" value="1"/>
</dbReference>
<protein>
    <submittedName>
        <fullName evidence="4">Sugar lactone lactonase YvrE</fullName>
    </submittedName>
</protein>
<dbReference type="Pfam" id="PF08450">
    <property type="entry name" value="SGL"/>
    <property type="match status" value="1"/>
</dbReference>
<evidence type="ECO:0000313" key="4">
    <source>
        <dbReference type="EMBL" id="MDH6280943.1"/>
    </source>
</evidence>
<dbReference type="InterPro" id="IPR013658">
    <property type="entry name" value="SGL"/>
</dbReference>
<keyword evidence="5" id="KW-1185">Reference proteome</keyword>
<comment type="similarity">
    <text evidence="1">Belongs to the SMP-30/CGR1 family.</text>
</comment>
<comment type="caution">
    <text evidence="4">The sequence shown here is derived from an EMBL/GenBank/DDBJ whole genome shotgun (WGS) entry which is preliminary data.</text>
</comment>
<dbReference type="Gene3D" id="2.120.10.30">
    <property type="entry name" value="TolB, C-terminal domain"/>
    <property type="match status" value="1"/>
</dbReference>
<gene>
    <name evidence="4" type="ORF">M2280_002156</name>
</gene>
<dbReference type="RefSeq" id="WP_280760270.1">
    <property type="nucleotide sequence ID" value="NZ_JARXVC010000004.1"/>
</dbReference>
<dbReference type="PANTHER" id="PTHR47572">
    <property type="entry name" value="LIPOPROTEIN-RELATED"/>
    <property type="match status" value="1"/>
</dbReference>
<dbReference type="EMBL" id="JARXVC010000004">
    <property type="protein sequence ID" value="MDH6280943.1"/>
    <property type="molecule type" value="Genomic_DNA"/>
</dbReference>
<proteinExistence type="inferred from homology"/>
<evidence type="ECO:0000256" key="1">
    <source>
        <dbReference type="ARBA" id="ARBA00008853"/>
    </source>
</evidence>
<evidence type="ECO:0000259" key="3">
    <source>
        <dbReference type="Pfam" id="PF08450"/>
    </source>
</evidence>
<evidence type="ECO:0000313" key="5">
    <source>
        <dbReference type="Proteomes" id="UP001160334"/>
    </source>
</evidence>